<comment type="caution">
    <text evidence="4">The sequence shown here is derived from an EMBL/GenBank/DDBJ whole genome shotgun (WGS) entry which is preliminary data.</text>
</comment>
<dbReference type="Pfam" id="PF14016">
    <property type="entry name" value="DUF4232"/>
    <property type="match status" value="1"/>
</dbReference>
<evidence type="ECO:0000313" key="4">
    <source>
        <dbReference type="EMBL" id="MQY12882.1"/>
    </source>
</evidence>
<organism evidence="4 5">
    <name type="scientific">Streptomyces smaragdinus</name>
    <dbReference type="NCBI Taxonomy" id="2585196"/>
    <lineage>
        <taxon>Bacteria</taxon>
        <taxon>Bacillati</taxon>
        <taxon>Actinomycetota</taxon>
        <taxon>Actinomycetes</taxon>
        <taxon>Kitasatosporales</taxon>
        <taxon>Streptomycetaceae</taxon>
        <taxon>Streptomyces</taxon>
    </lineage>
</organism>
<feature type="chain" id="PRO_5038358708" description="DUF4232 domain-containing protein" evidence="2">
    <location>
        <begin position="26"/>
        <end position="207"/>
    </location>
</feature>
<evidence type="ECO:0000259" key="3">
    <source>
        <dbReference type="Pfam" id="PF14016"/>
    </source>
</evidence>
<evidence type="ECO:0000313" key="5">
    <source>
        <dbReference type="Proteomes" id="UP000466345"/>
    </source>
</evidence>
<feature type="signal peptide" evidence="2">
    <location>
        <begin position="1"/>
        <end position="25"/>
    </location>
</feature>
<keyword evidence="5" id="KW-1185">Reference proteome</keyword>
<protein>
    <recommendedName>
        <fullName evidence="3">DUF4232 domain-containing protein</fullName>
    </recommendedName>
</protein>
<dbReference type="InterPro" id="IPR025326">
    <property type="entry name" value="DUF4232"/>
</dbReference>
<sequence>MSYVTQSRSALILVSLALGTLTLTACNDTDSGAPAPKEPAASASPAGDGGSKPSPKAKPSPTGGPASEEGVDGDVGMCRTQDLKYSIVVAVAGIDHALLTATNTTSEPCLLPANDLIVTIPGLDGAATHAGPTGANRGLKPGARAYAGILFAPGAAEDAGGHTATEADLALTAAETPTTVPVENGPVNINDMRVTSWFGTAEDALSF</sequence>
<feature type="compositionally biased region" description="Low complexity" evidence="1">
    <location>
        <begin position="33"/>
        <end position="65"/>
    </location>
</feature>
<dbReference type="RefSeq" id="WP_153452483.1">
    <property type="nucleotide sequence ID" value="NZ_WEGJ01000009.1"/>
</dbReference>
<dbReference type="Proteomes" id="UP000466345">
    <property type="component" value="Unassembled WGS sequence"/>
</dbReference>
<accession>A0A7K0CIN9</accession>
<feature type="region of interest" description="Disordered" evidence="1">
    <location>
        <begin position="30"/>
        <end position="75"/>
    </location>
</feature>
<name>A0A7K0CIN9_9ACTN</name>
<proteinExistence type="predicted"/>
<reference evidence="4 5" key="1">
    <citation type="submission" date="2019-10" db="EMBL/GenBank/DDBJ databases">
        <title>Streptomyces smaragdinus sp. nov. and Streptomyces fabii sp. nov., isolated from the gut of fungus growing-termite Macrotermes natalensis.</title>
        <authorList>
            <person name="Schwitalla J."/>
            <person name="Benndorf R."/>
            <person name="Martin K."/>
            <person name="De Beer W."/>
            <person name="Kaster A.-K."/>
            <person name="Vollmers J."/>
            <person name="Poulsen M."/>
            <person name="Beemelmanns C."/>
        </authorList>
    </citation>
    <scope>NUCLEOTIDE SEQUENCE [LARGE SCALE GENOMIC DNA]</scope>
    <source>
        <strain evidence="4 5">RB5</strain>
    </source>
</reference>
<dbReference type="EMBL" id="WEGJ01000009">
    <property type="protein sequence ID" value="MQY12882.1"/>
    <property type="molecule type" value="Genomic_DNA"/>
</dbReference>
<dbReference type="AlphaFoldDB" id="A0A7K0CIN9"/>
<dbReference type="OrthoDB" id="4170849at2"/>
<evidence type="ECO:0000256" key="2">
    <source>
        <dbReference type="SAM" id="SignalP"/>
    </source>
</evidence>
<evidence type="ECO:0000256" key="1">
    <source>
        <dbReference type="SAM" id="MobiDB-lite"/>
    </source>
</evidence>
<feature type="domain" description="DUF4232" evidence="3">
    <location>
        <begin position="78"/>
        <end position="197"/>
    </location>
</feature>
<keyword evidence="2" id="KW-0732">Signal</keyword>
<gene>
    <name evidence="4" type="ORF">SRB5_30210</name>
</gene>